<accession>A0A1V6M1X1</accession>
<dbReference type="EMBL" id="MJUW02000039">
    <property type="protein sequence ID" value="OQD46398.1"/>
    <property type="molecule type" value="Genomic_DNA"/>
</dbReference>
<proteinExistence type="predicted"/>
<evidence type="ECO:0000313" key="2">
    <source>
        <dbReference type="Proteomes" id="UP000242219"/>
    </source>
</evidence>
<comment type="caution">
    <text evidence="1">The sequence shown here is derived from an EMBL/GenBank/DDBJ whole genome shotgun (WGS) entry which is preliminary data.</text>
</comment>
<organism evidence="1 2">
    <name type="scientific">Candidatus Brocadia sapporoensis</name>
    <dbReference type="NCBI Taxonomy" id="392547"/>
    <lineage>
        <taxon>Bacteria</taxon>
        <taxon>Pseudomonadati</taxon>
        <taxon>Planctomycetota</taxon>
        <taxon>Candidatus Brocadiia</taxon>
        <taxon>Candidatus Brocadiales</taxon>
        <taxon>Candidatus Brocadiaceae</taxon>
        <taxon>Candidatus Brocadia</taxon>
    </lineage>
</organism>
<reference evidence="1 2" key="1">
    <citation type="journal article" date="2016" name="Genome Announc.">
        <title>Draft Genome Sequence of the Anaerobic Ammonium-Oxidizing Bacterium 'Candidatus Brocadia sp. 40'.</title>
        <authorList>
            <person name="Ali M."/>
            <person name="Haroon M.F."/>
            <person name="Narita Y."/>
            <person name="Zhang L."/>
            <person name="Rangel Shaw D."/>
            <person name="Okabe S."/>
            <person name="Saikaly P.E."/>
        </authorList>
    </citation>
    <scope>NUCLEOTIDE SEQUENCE [LARGE SCALE GENOMIC DNA]</scope>
    <source>
        <strain evidence="1 2">40</strain>
    </source>
</reference>
<name>A0A1V6M1X1_9BACT</name>
<gene>
    <name evidence="1" type="ORF">BIY37_03480</name>
</gene>
<keyword evidence="2" id="KW-1185">Reference proteome</keyword>
<protein>
    <submittedName>
        <fullName evidence="1">Uncharacterized protein</fullName>
    </submittedName>
</protein>
<dbReference type="Proteomes" id="UP000242219">
    <property type="component" value="Unassembled WGS sequence"/>
</dbReference>
<evidence type="ECO:0000313" key="1">
    <source>
        <dbReference type="EMBL" id="OQD46398.1"/>
    </source>
</evidence>
<dbReference type="AlphaFoldDB" id="A0A1V6M1X1"/>
<sequence length="76" mass="8627">MAFPPVEEDFNILPGLIDGCDLLRKEVKLVHGNPVYFIINLYLLIPKNLYAPPSISPPHHMLLEPAMPVRQKNPLQ</sequence>